<dbReference type="Proteomes" id="UP000002748">
    <property type="component" value="Unassembled WGS sequence"/>
</dbReference>
<dbReference type="GeneID" id="25987163"/>
<dbReference type="VEuPathDB" id="FungiDB:A1Q1_03650"/>
<organism evidence="5 6">
    <name type="scientific">Trichosporon asahii var. asahii (strain ATCC 90039 / CBS 2479 / JCM 2466 / KCTC 7840 / NBRC 103889/ NCYC 2677 / UAMH 7654)</name>
    <name type="common">Yeast</name>
    <dbReference type="NCBI Taxonomy" id="1186058"/>
    <lineage>
        <taxon>Eukaryota</taxon>
        <taxon>Fungi</taxon>
        <taxon>Dikarya</taxon>
        <taxon>Basidiomycota</taxon>
        <taxon>Agaricomycotina</taxon>
        <taxon>Tremellomycetes</taxon>
        <taxon>Trichosporonales</taxon>
        <taxon>Trichosporonaceae</taxon>
        <taxon>Trichosporon</taxon>
    </lineage>
</organism>
<evidence type="ECO:0000256" key="2">
    <source>
        <dbReference type="ARBA" id="ARBA00022737"/>
    </source>
</evidence>
<dbReference type="InterPro" id="IPR002885">
    <property type="entry name" value="PPR_rpt"/>
</dbReference>
<dbReference type="Gene3D" id="1.25.40.10">
    <property type="entry name" value="Tetratricopeptide repeat domain"/>
    <property type="match status" value="1"/>
</dbReference>
<evidence type="ECO:0000256" key="4">
    <source>
        <dbReference type="SAM" id="MobiDB-lite"/>
    </source>
</evidence>
<feature type="repeat" description="WD" evidence="3">
    <location>
        <begin position="87"/>
        <end position="123"/>
    </location>
</feature>
<dbReference type="Gene3D" id="2.130.10.10">
    <property type="entry name" value="YVTN repeat-like/Quinoprotein amine dehydrogenase"/>
    <property type="match status" value="2"/>
</dbReference>
<keyword evidence="1 3" id="KW-0853">WD repeat</keyword>
<feature type="region of interest" description="Disordered" evidence="4">
    <location>
        <begin position="1"/>
        <end position="26"/>
    </location>
</feature>
<dbReference type="KEGG" id="tasa:A1Q1_03650"/>
<evidence type="ECO:0000256" key="3">
    <source>
        <dbReference type="PROSITE-ProRule" id="PRU00221"/>
    </source>
</evidence>
<dbReference type="InterPro" id="IPR011990">
    <property type="entry name" value="TPR-like_helical_dom_sf"/>
</dbReference>
<dbReference type="InterPro" id="IPR036322">
    <property type="entry name" value="WD40_repeat_dom_sf"/>
</dbReference>
<dbReference type="HOGENOM" id="CLU_247776_0_0_1"/>
<dbReference type="PROSITE" id="PS50082">
    <property type="entry name" value="WD_REPEATS_2"/>
    <property type="match status" value="1"/>
</dbReference>
<dbReference type="InterPro" id="IPR015943">
    <property type="entry name" value="WD40/YVTN_repeat-like_dom_sf"/>
</dbReference>
<name>J5RGK8_TRIAS</name>
<feature type="region of interest" description="Disordered" evidence="4">
    <location>
        <begin position="351"/>
        <end position="404"/>
    </location>
</feature>
<feature type="region of interest" description="Disordered" evidence="4">
    <location>
        <begin position="257"/>
        <end position="326"/>
    </location>
</feature>
<dbReference type="OrthoDB" id="2414538at2759"/>
<dbReference type="GO" id="GO:0005737">
    <property type="term" value="C:cytoplasm"/>
    <property type="evidence" value="ECO:0007669"/>
    <property type="project" value="TreeGrafter"/>
</dbReference>
<dbReference type="GO" id="GO:0045717">
    <property type="term" value="P:negative regulation of fatty acid biosynthetic process"/>
    <property type="evidence" value="ECO:0007669"/>
    <property type="project" value="TreeGrafter"/>
</dbReference>
<proteinExistence type="predicted"/>
<dbReference type="InterPro" id="IPR001680">
    <property type="entry name" value="WD40_rpt"/>
</dbReference>
<dbReference type="SMART" id="SM00320">
    <property type="entry name" value="WD40"/>
    <property type="match status" value="4"/>
</dbReference>
<accession>J5RGK8</accession>
<dbReference type="InterPro" id="IPR045151">
    <property type="entry name" value="DCAF8"/>
</dbReference>
<reference evidence="5 6" key="1">
    <citation type="journal article" date="2012" name="Eukaryot. Cell">
        <title>Draft genome sequence of CBS 2479, the standard type strain of Trichosporon asahii.</title>
        <authorList>
            <person name="Yang R.Y."/>
            <person name="Li H.T."/>
            <person name="Zhu H."/>
            <person name="Zhou G.P."/>
            <person name="Wang M."/>
            <person name="Wang L."/>
        </authorList>
    </citation>
    <scope>NUCLEOTIDE SEQUENCE [LARGE SCALE GENOMIC DNA]</scope>
    <source>
        <strain evidence="6">ATCC 90039 / CBS 2479 / JCM 2466 / KCTC 7840 / NCYC 2677 / UAMH 7654</strain>
    </source>
</reference>
<feature type="compositionally biased region" description="Polar residues" evidence="4">
    <location>
        <begin position="10"/>
        <end position="21"/>
    </location>
</feature>
<gene>
    <name evidence="5" type="ORF">A1Q1_03650</name>
</gene>
<dbReference type="RefSeq" id="XP_014183739.1">
    <property type="nucleotide sequence ID" value="XM_014328264.1"/>
</dbReference>
<dbReference type="EMBL" id="ALBS01000023">
    <property type="protein sequence ID" value="EJT52518.1"/>
    <property type="molecule type" value="Genomic_DNA"/>
</dbReference>
<dbReference type="SUPFAM" id="SSF50978">
    <property type="entry name" value="WD40 repeat-like"/>
    <property type="match status" value="1"/>
</dbReference>
<sequence length="1520" mass="167759">MPRLPRKIHQTVNSGPRNSTLRPFGPDAWSRLDRVQELGPEGEGHTGCVNALCWSDDGSILLSGSDDTRHDTPSTSPHPLRLKDSILTGHRGNIFHTKFLPNANTTTIVSAAGDGDIRVYEVERLTTNQGVGMRSRNELWGVDGPGSSPSAKTVPSFVPGTRRSGPVLPVSVATDALHLCSVPSWGPHTRQAGQVSCVRRLGLPEKEWSGVSSRSRAYSERHVTSVKMSTDHSGEVVGAMAMHSTSLFSMYDDPVTTSMRSNESGVVAPNGKRMGASISKRRHSGGSDEDDNPPRSRTKSAESPRQSNDHHTRTTRTKPIDEDDDMREFLSELYEDSAEERRMRAAQFLYSDSESDNESNAAEPSTAATVGATTDQASVPAAEEDDEPKSGGEDEPPAPLSDPEIDAEVRAEAQAAQRLRRMFANLSDDEDNSDDDEESMELDTVIDSEFDDEDDFDDDDNFYCPGALSSDGQFKDVPLIHPRRMYKGAQNYETVKDCKFAASAGAELTSGNFVGNASDKVCSGSDDGNFFVWDKLTGRLEGVWQGGRDVVNVIEQHPTLPILAVAGIDNTPKIFAPTAQPQKPSFIRTHMADRIIARNSMPPPYHQSSSIDSTALQFLSHLLRARGNANSEADRIRLMSFLRSTGVHLPDDDELDSWPAPVRRRLRPSPIVHRRLEEAEEVRSRAIASARCRSATGRRDFGTTEVEVDHLLFFRTSLIRPPSPRPPERSHHAHPDRTAWRTGSGHAGLSADGSPPVVHRYGVGSPAKPKRSPTKSKKPKAASRPLTAKDPTTQPPSETVIAALPPSSLSNKKAKEDDLIRYLDARELEQSLRIWNDFLVATDVFRDLQPETYAKISKFIVETASRRNGLNIGRWAAHDPERLETLLHMAVEASVHDNWRGFNALQLELIGAGRPHDVVSAYGQFKDSLFAHQGKDPKGLVSWYREERLASRLTGDGLIPLMLGYVAAQTMLGQFDHTVLISLMDSAFDGRLVQRDRLDLSALKYQIRSPANQGASEIVWRQFLANIDKVTLAIQCYHSKALVTRIRALARHGDVAKVNWLYESLMKASVGPDRFIIPVDSANRTANYNFLMTDALIDAYANFKDVDRVVHIVEVDMAARYPRIPTGGYGVALRSLSSLSSTRSKKTLQQQAEKKVAEYWAAIEARGEDMTLESLDNRLESLSNLGKPAEAEKLFRRAVIALVSRGEDTVDWRSRLAGHVFNAYCRAGRIGDAERLLQEVPTPTGPPSSYHRPFTLGVLHAQAEDNVKRKLLTQVLARIGDAHVVGADWGRILELLLRSGWDVVGTTDAIATKQELAPTVPARWWYSFLSGLTGSSARGVRPAALEAAIHVLRSHFPRGESTSPTLTVLAWSVVQLALARSDALSAAERHAAMEEVFALLPSHIEANQIRARVMLASLARKDGTGVPEALHQWELIEDWVPPVVYTDTLKQLLRLGQRGVAEDLAARIPNTNRFRHVAAFAREKRLVDHAVRGLERSHTVEVDMDEIEELDEEDGQDEDA</sequence>
<feature type="region of interest" description="Disordered" evidence="4">
    <location>
        <begin position="718"/>
        <end position="809"/>
    </location>
</feature>
<comment type="caution">
    <text evidence="5">The sequence shown here is derived from an EMBL/GenBank/DDBJ whole genome shotgun (WGS) entry which is preliminary data.</text>
</comment>
<dbReference type="Pfam" id="PF00400">
    <property type="entry name" value="WD40"/>
    <property type="match status" value="1"/>
</dbReference>
<keyword evidence="2" id="KW-0677">Repeat</keyword>
<protein>
    <submittedName>
        <fullName evidence="5">Uncharacterized protein</fullName>
    </submittedName>
</protein>
<evidence type="ECO:0000256" key="1">
    <source>
        <dbReference type="ARBA" id="ARBA00022574"/>
    </source>
</evidence>
<feature type="compositionally biased region" description="Basic residues" evidence="4">
    <location>
        <begin position="768"/>
        <end position="781"/>
    </location>
</feature>
<feature type="compositionally biased region" description="Basic and acidic residues" evidence="4">
    <location>
        <begin position="726"/>
        <end position="739"/>
    </location>
</feature>
<evidence type="ECO:0000313" key="5">
    <source>
        <dbReference type="EMBL" id="EJT52518.1"/>
    </source>
</evidence>
<dbReference type="PANTHER" id="PTHR15574">
    <property type="entry name" value="WD REPEAT DOMAIN-CONTAINING FAMILY"/>
    <property type="match status" value="1"/>
</dbReference>
<feature type="compositionally biased region" description="Polar residues" evidence="4">
    <location>
        <begin position="358"/>
        <end position="377"/>
    </location>
</feature>
<dbReference type="GO" id="GO:0080008">
    <property type="term" value="C:Cul4-RING E3 ubiquitin ligase complex"/>
    <property type="evidence" value="ECO:0007669"/>
    <property type="project" value="TreeGrafter"/>
</dbReference>
<feature type="compositionally biased region" description="Basic and acidic residues" evidence="4">
    <location>
        <begin position="299"/>
        <end position="312"/>
    </location>
</feature>
<dbReference type="Pfam" id="PF01535">
    <property type="entry name" value="PPR"/>
    <property type="match status" value="1"/>
</dbReference>
<dbReference type="PANTHER" id="PTHR15574:SF40">
    <property type="entry name" value="WD AND TETRATRICOPEPTIDE REPEATS PROTEIN 1"/>
    <property type="match status" value="1"/>
</dbReference>
<evidence type="ECO:0000313" key="6">
    <source>
        <dbReference type="Proteomes" id="UP000002748"/>
    </source>
</evidence>